<evidence type="ECO:0000259" key="4">
    <source>
        <dbReference type="PROSITE" id="PS50893"/>
    </source>
</evidence>
<dbReference type="SMART" id="SM00382">
    <property type="entry name" value="AAA"/>
    <property type="match status" value="1"/>
</dbReference>
<protein>
    <submittedName>
        <fullName evidence="5">ABC transporter ATP-binding protein</fullName>
    </submittedName>
</protein>
<reference evidence="5 6" key="1">
    <citation type="submission" date="2018-07" db="EMBL/GenBank/DDBJ databases">
        <title>Complete genome sequence of Spiroplasma alleghenense PLHS-1 (ATCC 51752).</title>
        <authorList>
            <person name="Chou L."/>
            <person name="Lee T.-Y."/>
            <person name="Tsai Y.-M."/>
            <person name="Kuo C.-H."/>
        </authorList>
    </citation>
    <scope>NUCLEOTIDE SEQUENCE [LARGE SCALE GENOMIC DNA]</scope>
    <source>
        <strain evidence="5 6">PLHS-1</strain>
    </source>
</reference>
<dbReference type="InterPro" id="IPR051782">
    <property type="entry name" value="ABC_Transporter_VariousFunc"/>
</dbReference>
<feature type="domain" description="ABC transporter" evidence="4">
    <location>
        <begin position="10"/>
        <end position="234"/>
    </location>
</feature>
<dbReference type="InterPro" id="IPR003593">
    <property type="entry name" value="AAA+_ATPase"/>
</dbReference>
<keyword evidence="2" id="KW-0547">Nucleotide-binding</keyword>
<dbReference type="PROSITE" id="PS50893">
    <property type="entry name" value="ABC_TRANSPORTER_2"/>
    <property type="match status" value="1"/>
</dbReference>
<evidence type="ECO:0000256" key="3">
    <source>
        <dbReference type="ARBA" id="ARBA00022840"/>
    </source>
</evidence>
<evidence type="ECO:0000256" key="1">
    <source>
        <dbReference type="ARBA" id="ARBA00022448"/>
    </source>
</evidence>
<dbReference type="Proteomes" id="UP000254792">
    <property type="component" value="Chromosome"/>
</dbReference>
<dbReference type="Gene3D" id="3.40.50.300">
    <property type="entry name" value="P-loop containing nucleotide triphosphate hydrolases"/>
    <property type="match status" value="1"/>
</dbReference>
<dbReference type="GO" id="GO:0016887">
    <property type="term" value="F:ATP hydrolysis activity"/>
    <property type="evidence" value="ECO:0007669"/>
    <property type="project" value="InterPro"/>
</dbReference>
<evidence type="ECO:0000256" key="2">
    <source>
        <dbReference type="ARBA" id="ARBA00022741"/>
    </source>
</evidence>
<dbReference type="AlphaFoldDB" id="A0A345Z3W2"/>
<dbReference type="InterPro" id="IPR003439">
    <property type="entry name" value="ABC_transporter-like_ATP-bd"/>
</dbReference>
<dbReference type="OrthoDB" id="388394at2"/>
<evidence type="ECO:0000313" key="6">
    <source>
        <dbReference type="Proteomes" id="UP000254792"/>
    </source>
</evidence>
<dbReference type="InterPro" id="IPR027417">
    <property type="entry name" value="P-loop_NTPase"/>
</dbReference>
<keyword evidence="1" id="KW-0813">Transport</keyword>
<dbReference type="GO" id="GO:0005524">
    <property type="term" value="F:ATP binding"/>
    <property type="evidence" value="ECO:0007669"/>
    <property type="project" value="UniProtKB-KW"/>
</dbReference>
<sequence length="426" mass="50080">MKEKESNVLVELNNVSKIFKKGAWALKKVNLKIHRNEIVTFLGANGSGKSVLASIIANNLAQTAGFIDYYFTQDSVFNSVGIQFRDQSWPSGFITKDIIELYKNIFLMEDEVWIQTLIEVFEINAFINKPLSKLSVVNLQMFSLFLAFFHKPELVVVDEISSSIGYNFRTRIFEFFESFVKNYNGTLIIVSPDHDFIDQYASRVIFLNDGHIIDDRSIFELEQKYLSAANYIKKISNEITSKIIKPKPDPFFKPILRDYNLQLTGLKKQIEKAFEKYTFVKESSFEIFVENILFYFDEIANEITELSNQSLEKENVINLRRLIKSNTKRSKVELQKIKRFIKQNSNFLKLKKIEKLIKDFIDYLNIKVKPIFRSNEIIFGGKKKKLLNINSDQTELEKMKQKYIRKELKIIKMERKNYKKFKRSLK</sequence>
<accession>A0A345Z3W2</accession>
<dbReference type="SUPFAM" id="SSF52540">
    <property type="entry name" value="P-loop containing nucleoside triphosphate hydrolases"/>
    <property type="match status" value="1"/>
</dbReference>
<keyword evidence="6" id="KW-1185">Reference proteome</keyword>
<organism evidence="5 6">
    <name type="scientific">Spiroplasma alleghenense</name>
    <dbReference type="NCBI Taxonomy" id="216931"/>
    <lineage>
        <taxon>Bacteria</taxon>
        <taxon>Bacillati</taxon>
        <taxon>Mycoplasmatota</taxon>
        <taxon>Mollicutes</taxon>
        <taxon>Entomoplasmatales</taxon>
        <taxon>Spiroplasmataceae</taxon>
        <taxon>Spiroplasma</taxon>
    </lineage>
</organism>
<evidence type="ECO:0000313" key="5">
    <source>
        <dbReference type="EMBL" id="AXK51291.1"/>
    </source>
</evidence>
<keyword evidence="3 5" id="KW-0067">ATP-binding</keyword>
<dbReference type="Pfam" id="PF00005">
    <property type="entry name" value="ABC_tran"/>
    <property type="match status" value="1"/>
</dbReference>
<proteinExistence type="predicted"/>
<dbReference type="PANTHER" id="PTHR42939:SF1">
    <property type="entry name" value="ABC TRANSPORTER ATP-BINDING PROTEIN ALBC-RELATED"/>
    <property type="match status" value="1"/>
</dbReference>
<dbReference type="PANTHER" id="PTHR42939">
    <property type="entry name" value="ABC TRANSPORTER ATP-BINDING PROTEIN ALBC-RELATED"/>
    <property type="match status" value="1"/>
</dbReference>
<name>A0A345Z3W2_9MOLU</name>
<dbReference type="KEGG" id="salx:SALLE_v1c06190"/>
<dbReference type="RefSeq" id="WP_115558195.1">
    <property type="nucleotide sequence ID" value="NZ_CP031376.1"/>
</dbReference>
<dbReference type="EMBL" id="CP031376">
    <property type="protein sequence ID" value="AXK51291.1"/>
    <property type="molecule type" value="Genomic_DNA"/>
</dbReference>
<gene>
    <name evidence="5" type="ORF">SALLE_v1c06190</name>
</gene>